<keyword evidence="15" id="KW-0614">Plasmid</keyword>
<feature type="transmembrane region" description="Helical" evidence="11">
    <location>
        <begin position="418"/>
        <end position="438"/>
    </location>
</feature>
<dbReference type="Pfam" id="PF00664">
    <property type="entry name" value="ABC_membrane"/>
    <property type="match status" value="1"/>
</dbReference>
<dbReference type="InterPro" id="IPR027417">
    <property type="entry name" value="P-loop_NTPase"/>
</dbReference>
<dbReference type="InterPro" id="IPR039421">
    <property type="entry name" value="Type_1_exporter"/>
</dbReference>
<evidence type="ECO:0000256" key="9">
    <source>
        <dbReference type="ARBA" id="ARBA00022989"/>
    </source>
</evidence>
<dbReference type="Gene3D" id="1.20.1560.10">
    <property type="entry name" value="ABC transporter type 1, transmembrane domain"/>
    <property type="match status" value="1"/>
</dbReference>
<organism evidence="15 16">
    <name type="scientific">Priestia megaterium</name>
    <name type="common">Bacillus megaterium</name>
    <dbReference type="NCBI Taxonomy" id="1404"/>
    <lineage>
        <taxon>Bacteria</taxon>
        <taxon>Bacillati</taxon>
        <taxon>Bacillota</taxon>
        <taxon>Bacilli</taxon>
        <taxon>Bacillales</taxon>
        <taxon>Bacillaceae</taxon>
        <taxon>Priestia</taxon>
    </lineage>
</organism>
<feature type="transmembrane region" description="Helical" evidence="11">
    <location>
        <begin position="162"/>
        <end position="184"/>
    </location>
</feature>
<evidence type="ECO:0000259" key="12">
    <source>
        <dbReference type="PROSITE" id="PS50893"/>
    </source>
</evidence>
<feature type="transmembrane region" description="Helical" evidence="11">
    <location>
        <begin position="199"/>
        <end position="217"/>
    </location>
</feature>
<dbReference type="CDD" id="cd18555">
    <property type="entry name" value="ABC_6TM_T1SS_like"/>
    <property type="match status" value="1"/>
</dbReference>
<name>A0A6M6DR44_PRIMG</name>
<feature type="domain" description="ABC transmembrane type-1" evidence="13">
    <location>
        <begin position="166"/>
        <end position="443"/>
    </location>
</feature>
<evidence type="ECO:0000256" key="6">
    <source>
        <dbReference type="ARBA" id="ARBA00022801"/>
    </source>
</evidence>
<comment type="subcellular location">
    <subcellularLocation>
        <location evidence="1">Cell membrane</location>
        <topology evidence="1">Multi-pass membrane protein</topology>
    </subcellularLocation>
</comment>
<dbReference type="PANTHER" id="PTHR43394">
    <property type="entry name" value="ATP-DEPENDENT PERMEASE MDL1, MITOCHONDRIAL"/>
    <property type="match status" value="1"/>
</dbReference>
<keyword evidence="7" id="KW-0645">Protease</keyword>
<evidence type="ECO:0000313" key="16">
    <source>
        <dbReference type="Proteomes" id="UP000501076"/>
    </source>
</evidence>
<feature type="domain" description="ABC transporter" evidence="12">
    <location>
        <begin position="475"/>
        <end position="708"/>
    </location>
</feature>
<evidence type="ECO:0000256" key="1">
    <source>
        <dbReference type="ARBA" id="ARBA00004651"/>
    </source>
</evidence>
<feature type="domain" description="Peptidase C39" evidence="14">
    <location>
        <begin position="14"/>
        <end position="133"/>
    </location>
</feature>
<keyword evidence="5" id="KW-0547">Nucleotide-binding</keyword>
<evidence type="ECO:0000259" key="14">
    <source>
        <dbReference type="PROSITE" id="PS50990"/>
    </source>
</evidence>
<dbReference type="InterPro" id="IPR011527">
    <property type="entry name" value="ABC1_TM_dom"/>
</dbReference>
<dbReference type="CDD" id="cd02425">
    <property type="entry name" value="Peptidase_C39F"/>
    <property type="match status" value="1"/>
</dbReference>
<dbReference type="FunFam" id="3.40.50.300:FF:000299">
    <property type="entry name" value="ABC transporter ATP-binding protein/permease"/>
    <property type="match status" value="1"/>
</dbReference>
<evidence type="ECO:0000256" key="2">
    <source>
        <dbReference type="ARBA" id="ARBA00022448"/>
    </source>
</evidence>
<dbReference type="Pfam" id="PF03412">
    <property type="entry name" value="Peptidase_C39"/>
    <property type="match status" value="1"/>
</dbReference>
<dbReference type="RefSeq" id="WP_171776389.1">
    <property type="nucleotide sequence ID" value="NZ_CP045267.1"/>
</dbReference>
<dbReference type="InterPro" id="IPR003593">
    <property type="entry name" value="AAA+_ATPase"/>
</dbReference>
<dbReference type="PROSITE" id="PS00211">
    <property type="entry name" value="ABC_TRANSPORTER_1"/>
    <property type="match status" value="1"/>
</dbReference>
<dbReference type="PROSITE" id="PS50990">
    <property type="entry name" value="PEPTIDASE_C39"/>
    <property type="match status" value="1"/>
</dbReference>
<dbReference type="SUPFAM" id="SSF52540">
    <property type="entry name" value="P-loop containing nucleoside triphosphate hydrolases"/>
    <property type="match status" value="1"/>
</dbReference>
<dbReference type="Proteomes" id="UP000501076">
    <property type="component" value="Plasmid pFDU301E"/>
</dbReference>
<dbReference type="Pfam" id="PF00005">
    <property type="entry name" value="ABC_tran"/>
    <property type="match status" value="1"/>
</dbReference>
<dbReference type="PROSITE" id="PS50929">
    <property type="entry name" value="ABC_TM1F"/>
    <property type="match status" value="1"/>
</dbReference>
<dbReference type="GO" id="GO:0016887">
    <property type="term" value="F:ATP hydrolysis activity"/>
    <property type="evidence" value="ECO:0007669"/>
    <property type="project" value="InterPro"/>
</dbReference>
<dbReference type="SUPFAM" id="SSF90123">
    <property type="entry name" value="ABC transporter transmembrane region"/>
    <property type="match status" value="1"/>
</dbReference>
<geneLocation type="plasmid" evidence="16">
    <name>pfdu301e</name>
</geneLocation>
<dbReference type="InterPro" id="IPR033839">
    <property type="entry name" value="Lacticin_481_peptidase"/>
</dbReference>
<dbReference type="SMART" id="SM00382">
    <property type="entry name" value="AAA"/>
    <property type="match status" value="1"/>
</dbReference>
<evidence type="ECO:0000256" key="11">
    <source>
        <dbReference type="SAM" id="Phobius"/>
    </source>
</evidence>
<keyword evidence="4 11" id="KW-0812">Transmembrane</keyword>
<dbReference type="InterPro" id="IPR003439">
    <property type="entry name" value="ABC_transporter-like_ATP-bd"/>
</dbReference>
<dbReference type="PROSITE" id="PS50893">
    <property type="entry name" value="ABC_TRANSPORTER_2"/>
    <property type="match status" value="1"/>
</dbReference>
<evidence type="ECO:0000256" key="3">
    <source>
        <dbReference type="ARBA" id="ARBA00022475"/>
    </source>
</evidence>
<dbReference type="Gene3D" id="3.90.70.10">
    <property type="entry name" value="Cysteine proteinases"/>
    <property type="match status" value="1"/>
</dbReference>
<keyword evidence="7" id="KW-0788">Thiol protease</keyword>
<dbReference type="PANTHER" id="PTHR43394:SF1">
    <property type="entry name" value="ATP-BINDING CASSETTE SUB-FAMILY B MEMBER 10, MITOCHONDRIAL"/>
    <property type="match status" value="1"/>
</dbReference>
<dbReference type="GO" id="GO:0005524">
    <property type="term" value="F:ATP binding"/>
    <property type="evidence" value="ECO:0007669"/>
    <property type="project" value="UniProtKB-KW"/>
</dbReference>
<feature type="transmembrane region" description="Helical" evidence="11">
    <location>
        <begin position="299"/>
        <end position="318"/>
    </location>
</feature>
<dbReference type="InterPro" id="IPR005074">
    <property type="entry name" value="Peptidase_C39"/>
</dbReference>
<evidence type="ECO:0000256" key="7">
    <source>
        <dbReference type="ARBA" id="ARBA00022807"/>
    </source>
</evidence>
<keyword evidence="3" id="KW-1003">Cell membrane</keyword>
<dbReference type="AlphaFoldDB" id="A0A6M6DR44"/>
<keyword evidence="6" id="KW-0378">Hydrolase</keyword>
<evidence type="ECO:0000259" key="13">
    <source>
        <dbReference type="PROSITE" id="PS50929"/>
    </source>
</evidence>
<keyword evidence="8 15" id="KW-0067">ATP-binding</keyword>
<accession>A0A6M6DR44</accession>
<evidence type="ECO:0000256" key="10">
    <source>
        <dbReference type="ARBA" id="ARBA00023136"/>
    </source>
</evidence>
<evidence type="ECO:0000256" key="4">
    <source>
        <dbReference type="ARBA" id="ARBA00022692"/>
    </source>
</evidence>
<proteinExistence type="predicted"/>
<dbReference type="GO" id="GO:0015421">
    <property type="term" value="F:ABC-type oligopeptide transporter activity"/>
    <property type="evidence" value="ECO:0007669"/>
    <property type="project" value="TreeGrafter"/>
</dbReference>
<feature type="transmembrane region" description="Helical" evidence="11">
    <location>
        <begin position="379"/>
        <end position="406"/>
    </location>
</feature>
<dbReference type="GO" id="GO:0008234">
    <property type="term" value="F:cysteine-type peptidase activity"/>
    <property type="evidence" value="ECO:0007669"/>
    <property type="project" value="UniProtKB-KW"/>
</dbReference>
<dbReference type="GO" id="GO:0005886">
    <property type="term" value="C:plasma membrane"/>
    <property type="evidence" value="ECO:0007669"/>
    <property type="project" value="UniProtKB-SubCell"/>
</dbReference>
<keyword evidence="9 11" id="KW-1133">Transmembrane helix</keyword>
<reference evidence="15 16" key="1">
    <citation type="submission" date="2019-10" db="EMBL/GenBank/DDBJ databases">
        <title>Complete genome sequences for adaption low water activity.</title>
        <authorList>
            <person name="Zhao L."/>
            <person name="Zhong J."/>
        </authorList>
    </citation>
    <scope>NUCLEOTIDE SEQUENCE [LARGE SCALE GENOMIC DNA]</scope>
    <source>
        <strain evidence="15 16">FDU301</strain>
        <plasmid evidence="16">pfdu301e</plasmid>
    </source>
</reference>
<keyword evidence="10 11" id="KW-0472">Membrane</keyword>
<evidence type="ECO:0000256" key="5">
    <source>
        <dbReference type="ARBA" id="ARBA00022741"/>
    </source>
</evidence>
<dbReference type="GO" id="GO:0006508">
    <property type="term" value="P:proteolysis"/>
    <property type="evidence" value="ECO:0007669"/>
    <property type="project" value="InterPro"/>
</dbReference>
<evidence type="ECO:0000313" key="15">
    <source>
        <dbReference type="EMBL" id="QJX74667.1"/>
    </source>
</evidence>
<feature type="transmembrane region" description="Helical" evidence="11">
    <location>
        <begin position="276"/>
        <end position="293"/>
    </location>
</feature>
<sequence>MSYKTKRRVPFVEQMQQTECGLCCVAMVLRYYRSYESISEIRNHLEVGRDGLKVNQIYNFLKKTGFSTKVYKTSVEGLKIIKNPSIIYWKNNHFVVLEKVKGDKYYIVDPALGKRKISEEEIIANFTNVAIVPNPTNKFTPKNKKESTLDIILPSILTNKLLLIKLFSFSLVLSIITLGIPIVMQQLIDKVILQQELDIPMILLFSMLLLVYSFSSFRRGKFLIDIKILLNKSLFGRVFSHLLKVPYKFFEVRSSGDILFRMRNLDLIKDLISEKVVKGIMEIISLLFILGYMSCKSSVLTVVVIGLFLVYSVFSFIMRNPIKEANIYELMERSKLERIQVEAITAMFAIKVAAIEEQIFKSWNESLDNMLYRYRKQGYLINIYTSFTQVLQTISPFIVLIFGLSLFTKGFITIGEVIAFYSISVMFFATSTSLFQTWNDFLLASNSLERIRDITDAKIEEDNNKERIQNLRGEIELKNVSFSYTQDSEIVLKDISLHIKSGQKVAIVGTSGSGKSTLGKLLLGLYTPNTGDIFYDSVNLRNINKKELRKQMGVVPQDIHLFNKSIYENISMGMEDISLEKVRKAAHIAQIGEEIEDMPMNYYTLVSSMGLNLSGGQRQRMALARALINNSKLIVLDEATSSLDSVNEARVANFFKETGCTCVIIAHRLSTIINADVIYVMDKGRIVEFGNHDELISLKGKYYNLYNYSEINKELSTL</sequence>
<dbReference type="InterPro" id="IPR017871">
    <property type="entry name" value="ABC_transporter-like_CS"/>
</dbReference>
<protein>
    <submittedName>
        <fullName evidence="15">ATP-binding cassette domain-containing protein</fullName>
    </submittedName>
</protein>
<evidence type="ECO:0000256" key="8">
    <source>
        <dbReference type="ARBA" id="ARBA00022840"/>
    </source>
</evidence>
<dbReference type="InterPro" id="IPR036640">
    <property type="entry name" value="ABC1_TM_sf"/>
</dbReference>
<dbReference type="EMBL" id="CP045267">
    <property type="protein sequence ID" value="QJX74667.1"/>
    <property type="molecule type" value="Genomic_DNA"/>
</dbReference>
<keyword evidence="2" id="KW-0813">Transport</keyword>
<dbReference type="Gene3D" id="3.40.50.300">
    <property type="entry name" value="P-loop containing nucleotide triphosphate hydrolases"/>
    <property type="match status" value="1"/>
</dbReference>
<gene>
    <name evidence="15" type="ORF">FDZ14_00180</name>
</gene>